<dbReference type="AlphaFoldDB" id="A0A1I6KZ98"/>
<accession>A0A1I6KZ98</accession>
<dbReference type="Proteomes" id="UP000198926">
    <property type="component" value="Unassembled WGS sequence"/>
</dbReference>
<feature type="domain" description="TOD1/MUCI70 glycosyltransferase-like" evidence="1">
    <location>
        <begin position="55"/>
        <end position="202"/>
    </location>
</feature>
<proteinExistence type="predicted"/>
<evidence type="ECO:0000313" key="2">
    <source>
        <dbReference type="EMBL" id="SFR96517.1"/>
    </source>
</evidence>
<protein>
    <recommendedName>
        <fullName evidence="1">TOD1/MUCI70 glycosyltransferase-like domain-containing protein</fullName>
    </recommendedName>
</protein>
<keyword evidence="3" id="KW-1185">Reference proteome</keyword>
<dbReference type="Pfam" id="PF04765">
    <property type="entry name" value="TOD1_MUCI70"/>
    <property type="match status" value="1"/>
</dbReference>
<evidence type="ECO:0000259" key="1">
    <source>
        <dbReference type="Pfam" id="PF04765"/>
    </source>
</evidence>
<organism evidence="2 3">
    <name type="scientific">Yoonia litorea</name>
    <dbReference type="NCBI Taxonomy" id="1123755"/>
    <lineage>
        <taxon>Bacteria</taxon>
        <taxon>Pseudomonadati</taxon>
        <taxon>Pseudomonadota</taxon>
        <taxon>Alphaproteobacteria</taxon>
        <taxon>Rhodobacterales</taxon>
        <taxon>Paracoccaceae</taxon>
        <taxon>Yoonia</taxon>
    </lineage>
</organism>
<name>A0A1I6KZ98_9RHOB</name>
<gene>
    <name evidence="2" type="ORF">SAMN05444714_0001</name>
</gene>
<evidence type="ECO:0000313" key="3">
    <source>
        <dbReference type="Proteomes" id="UP000198926"/>
    </source>
</evidence>
<dbReference type="OrthoDB" id="396512at2"/>
<dbReference type="EMBL" id="FOZM01000001">
    <property type="protein sequence ID" value="SFR96517.1"/>
    <property type="molecule type" value="Genomic_DNA"/>
</dbReference>
<dbReference type="STRING" id="1123755.SAMN05444714_0001"/>
<reference evidence="2 3" key="1">
    <citation type="submission" date="2016-10" db="EMBL/GenBank/DDBJ databases">
        <authorList>
            <person name="de Groot N.N."/>
        </authorList>
    </citation>
    <scope>NUCLEOTIDE SEQUENCE [LARGE SCALE GENOMIC DNA]</scope>
    <source>
        <strain evidence="2 3">DSM 29433</strain>
    </source>
</reference>
<sequence length="232" mass="27327">MSNNSLLVYTMAIGAVYDLRPVAPEEGVDFICLTDRDDIDANGWTLRQVSPILPGDPFRSSREFKTCPHRIFADYTESLFIDSNVQLRAPATELWGHLMPTPEHVFGGMRHSQRKSLKQEFRKVRLGKFDYDRIITEQMRYTEEFYPDLMEQKPFWGGMLARRHMHSDCIRAMEIWYAHVLRYSRRDQLSLPVALAHLDESQKSFSDASIRETTYHRWPVEERPKPAYRRVK</sequence>
<dbReference type="RefSeq" id="WP_131802522.1">
    <property type="nucleotide sequence ID" value="NZ_FOZM01000001.1"/>
</dbReference>
<dbReference type="InterPro" id="IPR048354">
    <property type="entry name" value="TOD1_MUCI70_glycTrfase_dom"/>
</dbReference>